<dbReference type="InterPro" id="IPR014867">
    <property type="entry name" value="Spore_coat_CotH_CotH2/3/7"/>
</dbReference>
<evidence type="ECO:0000313" key="2">
    <source>
        <dbReference type="Proteomes" id="UP000193944"/>
    </source>
</evidence>
<gene>
    <name evidence="1" type="ORF">BCR32DRAFT_200360</name>
</gene>
<feature type="non-terminal residue" evidence="1">
    <location>
        <position position="1"/>
    </location>
</feature>
<dbReference type="PANTHER" id="PTHR40050">
    <property type="entry name" value="INNER SPORE COAT PROTEIN H"/>
    <property type="match status" value="1"/>
</dbReference>
<reference evidence="1 2" key="1">
    <citation type="submission" date="2016-08" db="EMBL/GenBank/DDBJ databases">
        <title>A Parts List for Fungal Cellulosomes Revealed by Comparative Genomics.</title>
        <authorList>
            <consortium name="DOE Joint Genome Institute"/>
            <person name="Haitjema C.H."/>
            <person name="Gilmore S.P."/>
            <person name="Henske J.K."/>
            <person name="Solomon K.V."/>
            <person name="De Groot R."/>
            <person name="Kuo A."/>
            <person name="Mondo S.J."/>
            <person name="Salamov A.A."/>
            <person name="Labutti K."/>
            <person name="Zhao Z."/>
            <person name="Chiniquy J."/>
            <person name="Barry K."/>
            <person name="Brewer H.M."/>
            <person name="Purvine S.O."/>
            <person name="Wright A.T."/>
            <person name="Boxma B."/>
            <person name="Van Alen T."/>
            <person name="Hackstein J.H."/>
            <person name="Baker S.E."/>
            <person name="Grigoriev I.V."/>
            <person name="O'Malley M.A."/>
        </authorList>
    </citation>
    <scope>NUCLEOTIDE SEQUENCE [LARGE SCALE GENOMIC DNA]</scope>
    <source>
        <strain evidence="1 2">S4</strain>
    </source>
</reference>
<reference evidence="1 2" key="2">
    <citation type="submission" date="2016-08" db="EMBL/GenBank/DDBJ databases">
        <title>Pervasive Adenine N6-methylation of Active Genes in Fungi.</title>
        <authorList>
            <consortium name="DOE Joint Genome Institute"/>
            <person name="Mondo S.J."/>
            <person name="Dannebaum R.O."/>
            <person name="Kuo R.C."/>
            <person name="Labutti K."/>
            <person name="Haridas S."/>
            <person name="Kuo A."/>
            <person name="Salamov A."/>
            <person name="Ahrendt S.R."/>
            <person name="Lipzen A."/>
            <person name="Sullivan W."/>
            <person name="Andreopoulos W.B."/>
            <person name="Clum A."/>
            <person name="Lindquist E."/>
            <person name="Daum C."/>
            <person name="Ramamoorthy G.K."/>
            <person name="Gryganskyi A."/>
            <person name="Culley D."/>
            <person name="Magnuson J.K."/>
            <person name="James T.Y."/>
            <person name="O'Malley M.A."/>
            <person name="Stajich J.E."/>
            <person name="Spatafora J.W."/>
            <person name="Visel A."/>
            <person name="Grigoriev I.V."/>
        </authorList>
    </citation>
    <scope>NUCLEOTIDE SEQUENCE [LARGE SCALE GENOMIC DNA]</scope>
    <source>
        <strain evidence="1 2">S4</strain>
    </source>
</reference>
<accession>A0A1Y1XH68</accession>
<sequence>LRPDTVDPTLLRTKLVSDIHNRLGIPSLSANYITLYINDEYMGLYVLTDSFKLSWVEFEYGEKDTTSLYKCDSSHLTKNDCYCINENDEMEEDTTEWDEFINTLDNANSASDIEDIFDIDQFLTEMVIEFLIGGCDHYQEGHNYFIFKPKNGKWLYLSHDFDLDLSGKCSHPVYTMEEFLPDNNLINILILQDPTRFNKILQDVISKAFNPAILFPHIDELKTLIKPYIEKDKTYDENGHYPGRLNPNVDDFSSLEEWEANSEFTTVKSFNIYSFGLKYWILIRYRYICRTYKMECDPIYMDNNYEYSIDKDVEYKGRIYYYPSMYKYIEEYGEQLRRK</sequence>
<proteinExistence type="predicted"/>
<keyword evidence="2" id="KW-1185">Reference proteome</keyword>
<dbReference type="PANTHER" id="PTHR40050:SF1">
    <property type="entry name" value="INNER SPORE COAT PROTEIN H"/>
    <property type="match status" value="1"/>
</dbReference>
<organism evidence="1 2">
    <name type="scientific">Anaeromyces robustus</name>
    <dbReference type="NCBI Taxonomy" id="1754192"/>
    <lineage>
        <taxon>Eukaryota</taxon>
        <taxon>Fungi</taxon>
        <taxon>Fungi incertae sedis</taxon>
        <taxon>Chytridiomycota</taxon>
        <taxon>Chytridiomycota incertae sedis</taxon>
        <taxon>Neocallimastigomycetes</taxon>
        <taxon>Neocallimastigales</taxon>
        <taxon>Neocallimastigaceae</taxon>
        <taxon>Anaeromyces</taxon>
    </lineage>
</organism>
<dbReference type="EMBL" id="MCFG01000042">
    <property type="protein sequence ID" value="ORX85032.1"/>
    <property type="molecule type" value="Genomic_DNA"/>
</dbReference>
<dbReference type="Proteomes" id="UP000193944">
    <property type="component" value="Unassembled WGS sequence"/>
</dbReference>
<comment type="caution">
    <text evidence="1">The sequence shown here is derived from an EMBL/GenBank/DDBJ whole genome shotgun (WGS) entry which is preliminary data.</text>
</comment>
<dbReference type="Pfam" id="PF08757">
    <property type="entry name" value="CotH"/>
    <property type="match status" value="1"/>
</dbReference>
<dbReference type="AlphaFoldDB" id="A0A1Y1XH68"/>
<evidence type="ECO:0008006" key="3">
    <source>
        <dbReference type="Google" id="ProtNLM"/>
    </source>
</evidence>
<evidence type="ECO:0000313" key="1">
    <source>
        <dbReference type="EMBL" id="ORX85032.1"/>
    </source>
</evidence>
<name>A0A1Y1XH68_9FUNG</name>
<protein>
    <recommendedName>
        <fullName evidence="3">Coth-domain-containing protein</fullName>
    </recommendedName>
</protein>
<dbReference type="OrthoDB" id="10267127at2759"/>